<dbReference type="EMBL" id="JACJTB010000005">
    <property type="protein sequence ID" value="MBD2594014.1"/>
    <property type="molecule type" value="Genomic_DNA"/>
</dbReference>
<accession>A0ABR8FVA4</accession>
<sequence length="150" mass="17596">MSFLKPYSQTLYNTDYLQWIETTVEKLQNQDYANVDWENLIEEIADMGRSERRSLKSNLIVILVHLLKWQFQPGHRSGSWEASIIEHRRRVNEALYESPSLKSYIDSIFTECYSQAIKQAKAETGLPIESFPSICLYKILDVINDEYLPE</sequence>
<name>A0ABR8FVA4_9NOSO</name>
<evidence type="ECO:0000313" key="1">
    <source>
        <dbReference type="EMBL" id="MBD2594014.1"/>
    </source>
</evidence>
<gene>
    <name evidence="1" type="ORF">H6G74_06680</name>
</gene>
<dbReference type="Proteomes" id="UP000603457">
    <property type="component" value="Unassembled WGS sequence"/>
</dbReference>
<evidence type="ECO:0000313" key="2">
    <source>
        <dbReference type="Proteomes" id="UP000603457"/>
    </source>
</evidence>
<keyword evidence="2" id="KW-1185">Reference proteome</keyword>
<dbReference type="Gene3D" id="1.20.1220.20">
    <property type="entry name" value="Uncharcterised protein PF01724"/>
    <property type="match status" value="1"/>
</dbReference>
<dbReference type="PANTHER" id="PTHR34235:SF3">
    <property type="entry name" value="SLR1203 PROTEIN"/>
    <property type="match status" value="1"/>
</dbReference>
<dbReference type="RefSeq" id="WP_190966931.1">
    <property type="nucleotide sequence ID" value="NZ_JACJTB010000005.1"/>
</dbReference>
<protein>
    <submittedName>
        <fullName evidence="1">DUF29 domain-containing protein</fullName>
    </submittedName>
</protein>
<reference evidence="1 2" key="1">
    <citation type="journal article" date="2020" name="ISME J.">
        <title>Comparative genomics reveals insights into cyanobacterial evolution and habitat adaptation.</title>
        <authorList>
            <person name="Chen M.Y."/>
            <person name="Teng W.K."/>
            <person name="Zhao L."/>
            <person name="Hu C.X."/>
            <person name="Zhou Y.K."/>
            <person name="Han B.P."/>
            <person name="Song L.R."/>
            <person name="Shu W.S."/>
        </authorList>
    </citation>
    <scope>NUCLEOTIDE SEQUENCE [LARGE SCALE GENOMIC DNA]</scope>
    <source>
        <strain evidence="1 2">FACHB-130</strain>
    </source>
</reference>
<organism evidence="1 2">
    <name type="scientific">Nostoc spongiaeforme FACHB-130</name>
    <dbReference type="NCBI Taxonomy" id="1357510"/>
    <lineage>
        <taxon>Bacteria</taxon>
        <taxon>Bacillati</taxon>
        <taxon>Cyanobacteriota</taxon>
        <taxon>Cyanophyceae</taxon>
        <taxon>Nostocales</taxon>
        <taxon>Nostocaceae</taxon>
        <taxon>Nostoc</taxon>
    </lineage>
</organism>
<proteinExistence type="predicted"/>
<dbReference type="InterPro" id="IPR002636">
    <property type="entry name" value="DUF29"/>
</dbReference>
<dbReference type="PANTHER" id="PTHR34235">
    <property type="entry name" value="SLR1203 PROTEIN-RELATED"/>
    <property type="match status" value="1"/>
</dbReference>
<dbReference type="Pfam" id="PF01724">
    <property type="entry name" value="DUF29"/>
    <property type="match status" value="1"/>
</dbReference>
<comment type="caution">
    <text evidence="1">The sequence shown here is derived from an EMBL/GenBank/DDBJ whole genome shotgun (WGS) entry which is preliminary data.</text>
</comment>